<dbReference type="Proteomes" id="UP000184041">
    <property type="component" value="Unassembled WGS sequence"/>
</dbReference>
<accession>A0A1M5GIJ8</accession>
<sequence length="177" mass="19947">MDKVGSGRTPIFTILSLFLASALIIQCNTQTNDSQDQETEQQEQATQKAREDTPELADAMGQLQYYTHKYALALEAENHELATFYFHEVRAAADGIKENIPGYEGYDIARFMRLFLDPTIEPVETALANRDWEEARQKTIEMVNSCNSCHNATSHGFVKVTPGFSDNPYNQDFSAPE</sequence>
<evidence type="ECO:0000256" key="1">
    <source>
        <dbReference type="SAM" id="MobiDB-lite"/>
    </source>
</evidence>
<evidence type="ECO:0000313" key="3">
    <source>
        <dbReference type="Proteomes" id="UP000184041"/>
    </source>
</evidence>
<dbReference type="OrthoDB" id="6402114at2"/>
<dbReference type="STRING" id="1194090.SAMN05443144_11765"/>
<dbReference type="EMBL" id="FQUS01000017">
    <property type="protein sequence ID" value="SHG03506.1"/>
    <property type="molecule type" value="Genomic_DNA"/>
</dbReference>
<dbReference type="RefSeq" id="WP_073066256.1">
    <property type="nucleotide sequence ID" value="NZ_FQUS01000017.1"/>
</dbReference>
<keyword evidence="3" id="KW-1185">Reference proteome</keyword>
<dbReference type="AlphaFoldDB" id="A0A1M5GIJ8"/>
<protein>
    <recommendedName>
        <fullName evidence="4">Cytochrome C</fullName>
    </recommendedName>
</protein>
<organism evidence="2 3">
    <name type="scientific">Fodinibius roseus</name>
    <dbReference type="NCBI Taxonomy" id="1194090"/>
    <lineage>
        <taxon>Bacteria</taxon>
        <taxon>Pseudomonadati</taxon>
        <taxon>Balneolota</taxon>
        <taxon>Balneolia</taxon>
        <taxon>Balneolales</taxon>
        <taxon>Balneolaceae</taxon>
        <taxon>Fodinibius</taxon>
    </lineage>
</organism>
<proteinExistence type="predicted"/>
<evidence type="ECO:0000313" key="2">
    <source>
        <dbReference type="EMBL" id="SHG03506.1"/>
    </source>
</evidence>
<gene>
    <name evidence="2" type="ORF">SAMN05443144_11765</name>
</gene>
<evidence type="ECO:0008006" key="4">
    <source>
        <dbReference type="Google" id="ProtNLM"/>
    </source>
</evidence>
<name>A0A1M5GIJ8_9BACT</name>
<reference evidence="2 3" key="1">
    <citation type="submission" date="2016-11" db="EMBL/GenBank/DDBJ databases">
        <authorList>
            <person name="Jaros S."/>
            <person name="Januszkiewicz K."/>
            <person name="Wedrychowicz H."/>
        </authorList>
    </citation>
    <scope>NUCLEOTIDE SEQUENCE [LARGE SCALE GENOMIC DNA]</scope>
    <source>
        <strain evidence="2 3">DSM 21986</strain>
    </source>
</reference>
<feature type="region of interest" description="Disordered" evidence="1">
    <location>
        <begin position="31"/>
        <end position="52"/>
    </location>
</feature>